<name>A0A951QN85_9CYAN</name>
<keyword evidence="1 3" id="KW-0456">Lyase</keyword>
<organism evidence="6 7">
    <name type="scientific">Cyanomargarita calcarea GSE-NOS-MK-12-04C</name>
    <dbReference type="NCBI Taxonomy" id="2839659"/>
    <lineage>
        <taxon>Bacteria</taxon>
        <taxon>Bacillati</taxon>
        <taxon>Cyanobacteriota</taxon>
        <taxon>Cyanophyceae</taxon>
        <taxon>Nostocales</taxon>
        <taxon>Cyanomargaritaceae</taxon>
        <taxon>Cyanomargarita</taxon>
    </lineage>
</organism>
<reference evidence="6" key="1">
    <citation type="submission" date="2021-05" db="EMBL/GenBank/DDBJ databases">
        <authorList>
            <person name="Pietrasiak N."/>
            <person name="Ward R."/>
            <person name="Stajich J.E."/>
            <person name="Kurbessoian T."/>
        </authorList>
    </citation>
    <scope>NUCLEOTIDE SEQUENCE</scope>
    <source>
        <strain evidence="6">GSE-NOS-MK-12-04C</strain>
    </source>
</reference>
<dbReference type="GO" id="GO:0071555">
    <property type="term" value="P:cell wall organization"/>
    <property type="evidence" value="ECO:0007669"/>
    <property type="project" value="UniProtKB-KW"/>
</dbReference>
<dbReference type="SUPFAM" id="SSF50685">
    <property type="entry name" value="Barwin-like endoglucanases"/>
    <property type="match status" value="1"/>
</dbReference>
<evidence type="ECO:0000259" key="5">
    <source>
        <dbReference type="Pfam" id="PF03330"/>
    </source>
</evidence>
<comment type="similarity">
    <text evidence="3 4">Belongs to the RlpA family.</text>
</comment>
<dbReference type="Pfam" id="PF03330">
    <property type="entry name" value="DPBB_1"/>
    <property type="match status" value="1"/>
</dbReference>
<dbReference type="InterPro" id="IPR034718">
    <property type="entry name" value="RlpA"/>
</dbReference>
<evidence type="ECO:0000256" key="1">
    <source>
        <dbReference type="ARBA" id="ARBA00023239"/>
    </source>
</evidence>
<gene>
    <name evidence="3" type="primary">rlpA</name>
    <name evidence="6" type="ORF">KME60_16895</name>
</gene>
<dbReference type="InterPro" id="IPR009009">
    <property type="entry name" value="RlpA-like_DPBB"/>
</dbReference>
<dbReference type="EMBL" id="JAHHGZ010000017">
    <property type="protein sequence ID" value="MBW4669050.1"/>
    <property type="molecule type" value="Genomic_DNA"/>
</dbReference>
<dbReference type="AlphaFoldDB" id="A0A951QN85"/>
<feature type="domain" description="RlpA-like protein double-psi beta-barrel" evidence="5">
    <location>
        <begin position="287"/>
        <end position="371"/>
    </location>
</feature>
<sequence>MHLFGLLWVLSWIGNFLSCNQSLPAMTLKFSPTKSVNLDKLVSKPGSFFVPFKQQVNVWNATLLPTSFLKMDWGNKKSNAIAKPPNPSVTEPHRSDRKFCGSVQQIFAPETTVKTTATFSSGRLIEPSLPNRDFLPSKILRSLQNFFNFSNHSEQNLSLRASFPVVVVHRDENNYEVWANNRLIASLPNKIQANAMQERLGRLLNRSNLDATQLRPAFVDGMPALMAGNRFLFGIDKEVSQKANRSGDLLAIEWVNNLRTALKAPVLSLVEGQLQMYGLTASKQKLSGIASWYGGYFHGRQTANGEIYNQDELTVAHKSLPFNTYLQVTSQKTGKAVIVRVNDRGPYIPPRSLDLSRVAARCINSEVAGVVSYDAVILSPSGAKMILNANKIDTSKLKPARKLAVISDF</sequence>
<dbReference type="GO" id="GO:0000270">
    <property type="term" value="P:peptidoglycan metabolic process"/>
    <property type="evidence" value="ECO:0007669"/>
    <property type="project" value="UniProtKB-UniRule"/>
</dbReference>
<reference evidence="6" key="2">
    <citation type="journal article" date="2022" name="Microbiol. Resour. Announc.">
        <title>Metagenome Sequencing to Explore Phylogenomics of Terrestrial Cyanobacteria.</title>
        <authorList>
            <person name="Ward R.D."/>
            <person name="Stajich J.E."/>
            <person name="Johansen J.R."/>
            <person name="Huntemann M."/>
            <person name="Clum A."/>
            <person name="Foster B."/>
            <person name="Foster B."/>
            <person name="Roux S."/>
            <person name="Palaniappan K."/>
            <person name="Varghese N."/>
            <person name="Mukherjee S."/>
            <person name="Reddy T.B.K."/>
            <person name="Daum C."/>
            <person name="Copeland A."/>
            <person name="Chen I.A."/>
            <person name="Ivanova N.N."/>
            <person name="Kyrpides N.C."/>
            <person name="Shapiro N."/>
            <person name="Eloe-Fadrosh E.A."/>
            <person name="Pietrasiak N."/>
        </authorList>
    </citation>
    <scope>NUCLEOTIDE SEQUENCE</scope>
    <source>
        <strain evidence="6">GSE-NOS-MK-12-04C</strain>
    </source>
</reference>
<dbReference type="GO" id="GO:0008932">
    <property type="term" value="F:lytic endotransglycosylase activity"/>
    <property type="evidence" value="ECO:0007669"/>
    <property type="project" value="UniProtKB-UniRule"/>
</dbReference>
<evidence type="ECO:0000313" key="7">
    <source>
        <dbReference type="Proteomes" id="UP000729701"/>
    </source>
</evidence>
<comment type="function">
    <text evidence="3">Lytic transglycosylase with a strong preference for naked glycan strands that lack stem peptides.</text>
</comment>
<evidence type="ECO:0000256" key="3">
    <source>
        <dbReference type="HAMAP-Rule" id="MF_02071"/>
    </source>
</evidence>
<dbReference type="PANTHER" id="PTHR34183:SF1">
    <property type="entry name" value="ENDOLYTIC PEPTIDOGLYCAN TRANSGLYCOSYLASE RLPA"/>
    <property type="match status" value="1"/>
</dbReference>
<keyword evidence="2 3" id="KW-0961">Cell wall biogenesis/degradation</keyword>
<proteinExistence type="inferred from homology"/>
<protein>
    <recommendedName>
        <fullName evidence="3">Probable endolytic peptidoglycan transglycosylase RlpA</fullName>
        <ecNumber evidence="3">4.2.2.-</ecNumber>
    </recommendedName>
</protein>
<dbReference type="NCBIfam" id="TIGR00413">
    <property type="entry name" value="rlpA"/>
    <property type="match status" value="1"/>
</dbReference>
<dbReference type="CDD" id="cd22268">
    <property type="entry name" value="DPBB_RlpA-like"/>
    <property type="match status" value="1"/>
</dbReference>
<dbReference type="EC" id="4.2.2.-" evidence="3"/>
<dbReference type="Proteomes" id="UP000729701">
    <property type="component" value="Unassembled WGS sequence"/>
</dbReference>
<dbReference type="HAMAP" id="MF_02071">
    <property type="entry name" value="RlpA"/>
    <property type="match status" value="1"/>
</dbReference>
<dbReference type="InterPro" id="IPR036908">
    <property type="entry name" value="RlpA-like_sf"/>
</dbReference>
<dbReference type="InterPro" id="IPR012997">
    <property type="entry name" value="RplA"/>
</dbReference>
<evidence type="ECO:0000256" key="2">
    <source>
        <dbReference type="ARBA" id="ARBA00023316"/>
    </source>
</evidence>
<evidence type="ECO:0000256" key="4">
    <source>
        <dbReference type="RuleBase" id="RU003495"/>
    </source>
</evidence>
<accession>A0A951QN85</accession>
<evidence type="ECO:0000313" key="6">
    <source>
        <dbReference type="EMBL" id="MBW4669050.1"/>
    </source>
</evidence>
<comment type="caution">
    <text evidence="6">The sequence shown here is derived from an EMBL/GenBank/DDBJ whole genome shotgun (WGS) entry which is preliminary data.</text>
</comment>
<dbReference type="Gene3D" id="2.40.40.10">
    <property type="entry name" value="RlpA-like domain"/>
    <property type="match status" value="1"/>
</dbReference>
<dbReference type="PANTHER" id="PTHR34183">
    <property type="entry name" value="ENDOLYTIC PEPTIDOGLYCAN TRANSGLYCOSYLASE RLPA"/>
    <property type="match status" value="1"/>
</dbReference>